<protein>
    <submittedName>
        <fullName evidence="3">PEPxxWA-CTERM sorting domain-containing protein</fullName>
    </submittedName>
</protein>
<dbReference type="EMBL" id="JAKZHW010000001">
    <property type="protein sequence ID" value="MCH8615871.1"/>
    <property type="molecule type" value="Genomic_DNA"/>
</dbReference>
<name>A0ABS9VLM9_9SPHN</name>
<dbReference type="Proteomes" id="UP001203058">
    <property type="component" value="Unassembled WGS sequence"/>
</dbReference>
<feature type="signal peptide" evidence="1">
    <location>
        <begin position="1"/>
        <end position="23"/>
    </location>
</feature>
<feature type="domain" description="Ice-binding protein C-terminal" evidence="2">
    <location>
        <begin position="217"/>
        <end position="240"/>
    </location>
</feature>
<dbReference type="NCBIfam" id="NF035944">
    <property type="entry name" value="PEPxxWA-CTERM"/>
    <property type="match status" value="1"/>
</dbReference>
<dbReference type="RefSeq" id="WP_241446707.1">
    <property type="nucleotide sequence ID" value="NZ_JAKZHW010000001.1"/>
</dbReference>
<evidence type="ECO:0000259" key="2">
    <source>
        <dbReference type="Pfam" id="PF07589"/>
    </source>
</evidence>
<dbReference type="NCBIfam" id="TIGR02595">
    <property type="entry name" value="PEP_CTERM"/>
    <property type="match status" value="1"/>
</dbReference>
<dbReference type="NCBIfam" id="NF033208">
    <property type="entry name" value="choice_anch_E"/>
    <property type="match status" value="1"/>
</dbReference>
<feature type="chain" id="PRO_5046860191" evidence="1">
    <location>
        <begin position="24"/>
        <end position="253"/>
    </location>
</feature>
<comment type="caution">
    <text evidence="3">The sequence shown here is derived from an EMBL/GenBank/DDBJ whole genome shotgun (WGS) entry which is preliminary data.</text>
</comment>
<organism evidence="3 4">
    <name type="scientific">Sphingomonas telluris</name>
    <dbReference type="NCBI Taxonomy" id="2907998"/>
    <lineage>
        <taxon>Bacteria</taxon>
        <taxon>Pseudomonadati</taxon>
        <taxon>Pseudomonadota</taxon>
        <taxon>Alphaproteobacteria</taxon>
        <taxon>Sphingomonadales</taxon>
        <taxon>Sphingomonadaceae</taxon>
        <taxon>Sphingomonas</taxon>
    </lineage>
</organism>
<reference evidence="3 4" key="1">
    <citation type="submission" date="2022-03" db="EMBL/GenBank/DDBJ databases">
        <authorList>
            <person name="Jo J.-H."/>
            <person name="Im W.-T."/>
        </authorList>
    </citation>
    <scope>NUCLEOTIDE SEQUENCE [LARGE SCALE GENOMIC DNA]</scope>
    <source>
        <strain evidence="3 4">SM33</strain>
    </source>
</reference>
<evidence type="ECO:0000313" key="3">
    <source>
        <dbReference type="EMBL" id="MCH8615871.1"/>
    </source>
</evidence>
<evidence type="ECO:0000256" key="1">
    <source>
        <dbReference type="SAM" id="SignalP"/>
    </source>
</evidence>
<keyword evidence="4" id="KW-1185">Reference proteome</keyword>
<dbReference type="Pfam" id="PF07589">
    <property type="entry name" value="PEP-CTERM"/>
    <property type="match status" value="1"/>
</dbReference>
<sequence length="253" mass="26483">MGLKRLLVAAAITAGLSAQPASAEVVVVSGNNYGAALGALPGFDYSLGTLDGVTLAISGTENRSGFVIGGWPQDDPATADIGWSIDGTSNFSLFLFPVSQGSVELATFAVPISGSGEATVRDDDRSFEMSANGAATFSVDPSIIPQLGTSGIYDWDLALRFFGPGFYDGSDITFSSDPPLQPISLGPVCYGGAFQGEELCNFFNYTLSYSYTPNASAVPEPSTWMMMLVGFVAAGVRVRRNKVHSRLPSPFGT</sequence>
<keyword evidence="1" id="KW-0732">Signal</keyword>
<accession>A0ABS9VLM9</accession>
<proteinExistence type="predicted"/>
<evidence type="ECO:0000313" key="4">
    <source>
        <dbReference type="Proteomes" id="UP001203058"/>
    </source>
</evidence>
<gene>
    <name evidence="3" type="ORF">LZ016_07130</name>
</gene>
<dbReference type="InterPro" id="IPR013424">
    <property type="entry name" value="Ice-binding_C"/>
</dbReference>